<keyword evidence="5 8" id="KW-0812">Transmembrane</keyword>
<organism evidence="10 11">
    <name type="scientific">Candidatus Roizmanbacteria bacterium RIFCSPHIGHO2_12_FULL_42_10</name>
    <dbReference type="NCBI Taxonomy" id="1802053"/>
    <lineage>
        <taxon>Bacteria</taxon>
        <taxon>Candidatus Roizmaniibacteriota</taxon>
    </lineage>
</organism>
<keyword evidence="2" id="KW-1003">Cell membrane</keyword>
<feature type="transmembrane region" description="Helical" evidence="8">
    <location>
        <begin position="292"/>
        <end position="315"/>
    </location>
</feature>
<dbReference type="Proteomes" id="UP000178076">
    <property type="component" value="Unassembled WGS sequence"/>
</dbReference>
<evidence type="ECO:0000259" key="9">
    <source>
        <dbReference type="Pfam" id="PF13231"/>
    </source>
</evidence>
<keyword evidence="3" id="KW-0328">Glycosyltransferase</keyword>
<feature type="transmembrane region" description="Helical" evidence="8">
    <location>
        <begin position="93"/>
        <end position="115"/>
    </location>
</feature>
<dbReference type="InterPro" id="IPR038731">
    <property type="entry name" value="RgtA/B/C-like"/>
</dbReference>
<evidence type="ECO:0000256" key="2">
    <source>
        <dbReference type="ARBA" id="ARBA00022475"/>
    </source>
</evidence>
<proteinExistence type="predicted"/>
<feature type="transmembrane region" description="Helical" evidence="8">
    <location>
        <begin position="233"/>
        <end position="253"/>
    </location>
</feature>
<evidence type="ECO:0000256" key="5">
    <source>
        <dbReference type="ARBA" id="ARBA00022692"/>
    </source>
</evidence>
<feature type="transmembrane region" description="Helical" evidence="8">
    <location>
        <begin position="144"/>
        <end position="162"/>
    </location>
</feature>
<feature type="transmembrane region" description="Helical" evidence="8">
    <location>
        <begin position="191"/>
        <end position="212"/>
    </location>
</feature>
<gene>
    <name evidence="10" type="ORF">A3F32_00030</name>
</gene>
<feature type="transmembrane region" description="Helical" evidence="8">
    <location>
        <begin position="122"/>
        <end position="138"/>
    </location>
</feature>
<evidence type="ECO:0000256" key="8">
    <source>
        <dbReference type="SAM" id="Phobius"/>
    </source>
</evidence>
<feature type="domain" description="Glycosyltransferase RgtA/B/C/D-like" evidence="9">
    <location>
        <begin position="74"/>
        <end position="205"/>
    </location>
</feature>
<accession>A0A1F7I643</accession>
<feature type="transmembrane region" description="Helical" evidence="8">
    <location>
        <begin position="20"/>
        <end position="36"/>
    </location>
</feature>
<sequence>MFDITIFFRWIQTHVTKRDILLMGGLLLLFLLTRLINLTQFPIFTDEGIYIHWSYVAWKDATMRFISLTDGRQPLQTWATIPFLKLFPQDKLLAGRLFSVMTGGIALAGLVSFIWYELGKRAAYTSALLYIITPYFLFYDRTALVDSAINAFVIWMFFISILMARKMRLDIAIILGLVSGLALLGKSSMRLYTGLMFFSFIFVLGSDQKNGLKQGFKDLKEKLFGKNHIRRSLYNFCILYGTVIILATVVYNVQRLSPYMHFIEQKNTTFVLTIPELIAHPFSYFTFNIWSIPYYILSEMGYVVGVIGIIGIGILYKKHRLVSTYLLLWIVLGITMLSFVGKVVYPRYVLPFGGLLLIPAGYLISEIQNKKLLAGVSVAVLASVLYFNYTILFQPARIPFPEIDRGQYLEGWPSGWGIKEIAEYAREKATDKPVYILADGDFGMSGDVLRVHVRDDDQVFVKAYWPLNDENLKENQALLKDHYVFVVYPHCKEANYKDPLSDDMRCMNFEKRRPLKLIQAYKKPGNSAAIYLFELLPAKE</sequence>
<dbReference type="EMBL" id="MGAD01000005">
    <property type="protein sequence ID" value="OGK38849.1"/>
    <property type="molecule type" value="Genomic_DNA"/>
</dbReference>
<protein>
    <recommendedName>
        <fullName evidence="9">Glycosyltransferase RgtA/B/C/D-like domain-containing protein</fullName>
    </recommendedName>
</protein>
<feature type="transmembrane region" description="Helical" evidence="8">
    <location>
        <begin position="347"/>
        <end position="365"/>
    </location>
</feature>
<comment type="subcellular location">
    <subcellularLocation>
        <location evidence="1">Cell membrane</location>
        <topology evidence="1">Multi-pass membrane protein</topology>
    </subcellularLocation>
</comment>
<feature type="transmembrane region" description="Helical" evidence="8">
    <location>
        <begin position="372"/>
        <end position="392"/>
    </location>
</feature>
<evidence type="ECO:0000313" key="10">
    <source>
        <dbReference type="EMBL" id="OGK38849.1"/>
    </source>
</evidence>
<dbReference type="PANTHER" id="PTHR33908">
    <property type="entry name" value="MANNOSYLTRANSFERASE YKCB-RELATED"/>
    <property type="match status" value="1"/>
</dbReference>
<keyword evidence="4" id="KW-0808">Transferase</keyword>
<feature type="transmembrane region" description="Helical" evidence="8">
    <location>
        <begin position="322"/>
        <end position="341"/>
    </location>
</feature>
<dbReference type="InterPro" id="IPR050297">
    <property type="entry name" value="LipidA_mod_glycosyltrf_83"/>
</dbReference>
<name>A0A1F7I643_9BACT</name>
<evidence type="ECO:0000256" key="7">
    <source>
        <dbReference type="ARBA" id="ARBA00023136"/>
    </source>
</evidence>
<reference evidence="10 11" key="1">
    <citation type="journal article" date="2016" name="Nat. Commun.">
        <title>Thousands of microbial genomes shed light on interconnected biogeochemical processes in an aquifer system.</title>
        <authorList>
            <person name="Anantharaman K."/>
            <person name="Brown C.T."/>
            <person name="Hug L.A."/>
            <person name="Sharon I."/>
            <person name="Castelle C.J."/>
            <person name="Probst A.J."/>
            <person name="Thomas B.C."/>
            <person name="Singh A."/>
            <person name="Wilkins M.J."/>
            <person name="Karaoz U."/>
            <person name="Brodie E.L."/>
            <person name="Williams K.H."/>
            <person name="Hubbard S.S."/>
            <person name="Banfield J.F."/>
        </authorList>
    </citation>
    <scope>NUCLEOTIDE SEQUENCE [LARGE SCALE GENOMIC DNA]</scope>
</reference>
<dbReference type="GO" id="GO:0016763">
    <property type="term" value="F:pentosyltransferase activity"/>
    <property type="evidence" value="ECO:0007669"/>
    <property type="project" value="TreeGrafter"/>
</dbReference>
<keyword evidence="6 8" id="KW-1133">Transmembrane helix</keyword>
<dbReference type="Pfam" id="PF13231">
    <property type="entry name" value="PMT_2"/>
    <property type="match status" value="1"/>
</dbReference>
<dbReference type="PANTHER" id="PTHR33908:SF11">
    <property type="entry name" value="MEMBRANE PROTEIN"/>
    <property type="match status" value="1"/>
</dbReference>
<evidence type="ECO:0000256" key="1">
    <source>
        <dbReference type="ARBA" id="ARBA00004651"/>
    </source>
</evidence>
<evidence type="ECO:0000256" key="4">
    <source>
        <dbReference type="ARBA" id="ARBA00022679"/>
    </source>
</evidence>
<evidence type="ECO:0000256" key="6">
    <source>
        <dbReference type="ARBA" id="ARBA00022989"/>
    </source>
</evidence>
<dbReference type="AlphaFoldDB" id="A0A1F7I643"/>
<dbReference type="GO" id="GO:0005886">
    <property type="term" value="C:plasma membrane"/>
    <property type="evidence" value="ECO:0007669"/>
    <property type="project" value="UniProtKB-SubCell"/>
</dbReference>
<comment type="caution">
    <text evidence="10">The sequence shown here is derived from an EMBL/GenBank/DDBJ whole genome shotgun (WGS) entry which is preliminary data.</text>
</comment>
<dbReference type="GO" id="GO:0009103">
    <property type="term" value="P:lipopolysaccharide biosynthetic process"/>
    <property type="evidence" value="ECO:0007669"/>
    <property type="project" value="UniProtKB-ARBA"/>
</dbReference>
<keyword evidence="7 8" id="KW-0472">Membrane</keyword>
<evidence type="ECO:0000313" key="11">
    <source>
        <dbReference type="Proteomes" id="UP000178076"/>
    </source>
</evidence>
<evidence type="ECO:0000256" key="3">
    <source>
        <dbReference type="ARBA" id="ARBA00022676"/>
    </source>
</evidence>
<feature type="transmembrane region" description="Helical" evidence="8">
    <location>
        <begin position="169"/>
        <end position="185"/>
    </location>
</feature>